<dbReference type="eggNOG" id="ENOG502ZA9E">
    <property type="taxonomic scope" value="Bacteria"/>
</dbReference>
<accession>M7NLC2</accession>
<dbReference type="EMBL" id="AODQ01000052">
    <property type="protein sequence ID" value="EMR02590.1"/>
    <property type="molecule type" value="Genomic_DNA"/>
</dbReference>
<dbReference type="OrthoDB" id="973769at2"/>
<dbReference type="Proteomes" id="UP000011910">
    <property type="component" value="Unassembled WGS sequence"/>
</dbReference>
<protein>
    <submittedName>
        <fullName evidence="1">Uncharacterized protein</fullName>
    </submittedName>
</protein>
<dbReference type="AlphaFoldDB" id="M7NLC2"/>
<evidence type="ECO:0000313" key="1">
    <source>
        <dbReference type="EMBL" id="EMR02590.1"/>
    </source>
</evidence>
<proteinExistence type="predicted"/>
<keyword evidence="2" id="KW-1185">Reference proteome</keyword>
<comment type="caution">
    <text evidence="1">The sequence shown here is derived from an EMBL/GenBank/DDBJ whole genome shotgun (WGS) entry which is preliminary data.</text>
</comment>
<gene>
    <name evidence="1" type="ORF">ADICEAN_02246</name>
</gene>
<dbReference type="RefSeq" id="WP_009195639.1">
    <property type="nucleotide sequence ID" value="NZ_AODQ01000052.1"/>
</dbReference>
<reference evidence="1 2" key="1">
    <citation type="journal article" date="2013" name="Genome Announc.">
        <title>Draft Genome Sequence of Cesiribacter andamanensis Strain AMV16T, Isolated from a Soil Sample from a Mud Volcano in the Andaman Islands, India.</title>
        <authorList>
            <person name="Shivaji S."/>
            <person name="Ara S."/>
            <person name="Begum Z."/>
            <person name="Srinivas T.N."/>
            <person name="Singh A."/>
            <person name="Kumar Pinnaka A."/>
        </authorList>
    </citation>
    <scope>NUCLEOTIDE SEQUENCE [LARGE SCALE GENOMIC DNA]</scope>
    <source>
        <strain evidence="1 2">AMV16</strain>
    </source>
</reference>
<organism evidence="1 2">
    <name type="scientific">Cesiribacter andamanensis AMV16</name>
    <dbReference type="NCBI Taxonomy" id="1279009"/>
    <lineage>
        <taxon>Bacteria</taxon>
        <taxon>Pseudomonadati</taxon>
        <taxon>Bacteroidota</taxon>
        <taxon>Cytophagia</taxon>
        <taxon>Cytophagales</taxon>
        <taxon>Cesiribacteraceae</taxon>
        <taxon>Cesiribacter</taxon>
    </lineage>
</organism>
<evidence type="ECO:0000313" key="2">
    <source>
        <dbReference type="Proteomes" id="UP000011910"/>
    </source>
</evidence>
<name>M7NLC2_9BACT</name>
<sequence length="481" mass="57380">MAKLKNIIKQLSEADYEKIYNSLMESSAEKSAYLLKAMREKHVSDNKIMDELDVNTNAYYTLRSRLNQKIEEYLLQQMENPRTDVLKKVANINEVVFTKKKAIAIATLKKLEKELLDYDLANELTVVYKTLKKLHVHSPEHFTYSQQYNQHVAYMLAVDKAEDLLVNYFRKYGEYTLTGGEIEKLELSLLSNEMGNVCRLYNSHRLYIYQSCLSVFHRLFVVRDENMEQDLEPIEDILDRMHAIFEMYHLDTIYYHLRLVYEYLRLEYYNYYKVYRKAENFFEEVNESAAHLMTNYSLFTYPAQFVLTKIERHLRMGDPERMYEENEVLFQDFEIDKEDVPKYITYITYRSISCYYAGKPEESARWINKLLNDISLKKYPYAQLEIKTLLALQYCLQSDYDLFNQLINSIQRQIRLLGKDTCDHVLLFTKIMKIAISESKRNKYDKIKQLAEKMNSMEPPYFAPTKYIRFDDVLLDKLAAL</sequence>